<feature type="compositionally biased region" description="Polar residues" evidence="2">
    <location>
        <begin position="267"/>
        <end position="276"/>
    </location>
</feature>
<proteinExistence type="predicted"/>
<accession>A0A9D4YDL3</accession>
<evidence type="ECO:0000313" key="3">
    <source>
        <dbReference type="EMBL" id="KAI5436564.1"/>
    </source>
</evidence>
<keyword evidence="4" id="KW-1185">Reference proteome</keyword>
<feature type="compositionally biased region" description="Polar residues" evidence="2">
    <location>
        <begin position="402"/>
        <end position="411"/>
    </location>
</feature>
<reference evidence="3 4" key="1">
    <citation type="journal article" date="2022" name="Nat. Genet.">
        <title>Improved pea reference genome and pan-genome highlight genomic features and evolutionary characteristics.</title>
        <authorList>
            <person name="Yang T."/>
            <person name="Liu R."/>
            <person name="Luo Y."/>
            <person name="Hu S."/>
            <person name="Wang D."/>
            <person name="Wang C."/>
            <person name="Pandey M.K."/>
            <person name="Ge S."/>
            <person name="Xu Q."/>
            <person name="Li N."/>
            <person name="Li G."/>
            <person name="Huang Y."/>
            <person name="Saxena R.K."/>
            <person name="Ji Y."/>
            <person name="Li M."/>
            <person name="Yan X."/>
            <person name="He Y."/>
            <person name="Liu Y."/>
            <person name="Wang X."/>
            <person name="Xiang C."/>
            <person name="Varshney R.K."/>
            <person name="Ding H."/>
            <person name="Gao S."/>
            <person name="Zong X."/>
        </authorList>
    </citation>
    <scope>NUCLEOTIDE SEQUENCE [LARGE SCALE GENOMIC DNA]</scope>
    <source>
        <strain evidence="3 4">cv. Zhongwan 6</strain>
    </source>
</reference>
<organism evidence="3 4">
    <name type="scientific">Pisum sativum</name>
    <name type="common">Garden pea</name>
    <name type="synonym">Lathyrus oleraceus</name>
    <dbReference type="NCBI Taxonomy" id="3888"/>
    <lineage>
        <taxon>Eukaryota</taxon>
        <taxon>Viridiplantae</taxon>
        <taxon>Streptophyta</taxon>
        <taxon>Embryophyta</taxon>
        <taxon>Tracheophyta</taxon>
        <taxon>Spermatophyta</taxon>
        <taxon>Magnoliopsida</taxon>
        <taxon>eudicotyledons</taxon>
        <taxon>Gunneridae</taxon>
        <taxon>Pentapetalae</taxon>
        <taxon>rosids</taxon>
        <taxon>fabids</taxon>
        <taxon>Fabales</taxon>
        <taxon>Fabaceae</taxon>
        <taxon>Papilionoideae</taxon>
        <taxon>50 kb inversion clade</taxon>
        <taxon>NPAAA clade</taxon>
        <taxon>Hologalegina</taxon>
        <taxon>IRL clade</taxon>
        <taxon>Fabeae</taxon>
        <taxon>Lathyrus</taxon>
    </lineage>
</organism>
<name>A0A9D4YDL3_PEA</name>
<feature type="compositionally biased region" description="Basic residues" evidence="2">
    <location>
        <begin position="215"/>
        <end position="224"/>
    </location>
</feature>
<sequence length="673" mass="75877">MADDSLDIRPVIFRPSFLCTPEFDEWWKDYYSNRFFDVAAFATHLTNAFAFVQDRTKKGIQRHIREIQKFQKYFETAYRPDDLSRTIHEAAAELKRKLTEKFEKLSLPSNLRPEARYDLAFSCHPPKFPPSPTAEFGVAFSPPFPDWFVCGDFMKILRQQYKKPVERVVPTNDHLGEYPGHLHIGIQHVRVEDPILEAVRIPAKKTSVEASPSAAKKHSTKASRKPPTIQKRKSEEEKEEDKVPNEESGDESPELIPPPQKKKKLTKVSSQRSFVKTTRKDSASTPPAKPQSKDTESGKSSFNTEIPEGQVAVERTPEKILEETVLEEDIPTSDHEMQAMAEFDATMGEASEDESPSPPGLDVAAQGDDTDMEAGVEDDHENEAAKDGGNQSKHAEVEQILERNTPTAPDQTQGSGKSTGSTSFSREVLENLKVQRPLEYLKAMLSTRFNFQDSSQSSSTTSGATSEAPSLGNILTKIKTKILDVDLFKILEENSLAHLELKKILKQVNVLEASVEVGSFVMELMTLIDLATTDLHRQRDLTNQISSKSETQTAEWDAVSTSTDKVSKLQKLSETYVKEVAACDDNIQKWEKHIAALQEKISQEKKHKASIQQPKQSEIDEELRVGIRHAEKAQQRSQEIVTLSTHKSICDHRLQFQRQKFTTLKETFASINL</sequence>
<comment type="caution">
    <text evidence="3">The sequence shown here is derived from an EMBL/GenBank/DDBJ whole genome shotgun (WGS) entry which is preliminary data.</text>
</comment>
<evidence type="ECO:0000256" key="2">
    <source>
        <dbReference type="SAM" id="MobiDB-lite"/>
    </source>
</evidence>
<dbReference type="EMBL" id="JAMSHJ010000002">
    <property type="protein sequence ID" value="KAI5436564.1"/>
    <property type="molecule type" value="Genomic_DNA"/>
</dbReference>
<dbReference type="AlphaFoldDB" id="A0A9D4YDL3"/>
<feature type="coiled-coil region" evidence="1">
    <location>
        <begin position="580"/>
        <end position="607"/>
    </location>
</feature>
<feature type="compositionally biased region" description="Acidic residues" evidence="2">
    <location>
        <begin position="368"/>
        <end position="381"/>
    </location>
</feature>
<feature type="compositionally biased region" description="Low complexity" evidence="2">
    <location>
        <begin position="412"/>
        <end position="424"/>
    </location>
</feature>
<feature type="region of interest" description="Disordered" evidence="2">
    <location>
        <begin position="205"/>
        <end position="424"/>
    </location>
</feature>
<dbReference type="Gramene" id="Psat02G0289600-T1">
    <property type="protein sequence ID" value="KAI5436564.1"/>
    <property type="gene ID" value="KIW84_022896"/>
</dbReference>
<evidence type="ECO:0000256" key="1">
    <source>
        <dbReference type="SAM" id="Coils"/>
    </source>
</evidence>
<evidence type="ECO:0000313" key="4">
    <source>
        <dbReference type="Proteomes" id="UP001058974"/>
    </source>
</evidence>
<gene>
    <name evidence="3" type="ORF">KIW84_022896</name>
</gene>
<keyword evidence="1" id="KW-0175">Coiled coil</keyword>
<dbReference type="Proteomes" id="UP001058974">
    <property type="component" value="Chromosome 2"/>
</dbReference>
<protein>
    <submittedName>
        <fullName evidence="3">Uncharacterized protein</fullName>
    </submittedName>
</protein>
<feature type="compositionally biased region" description="Basic and acidic residues" evidence="2">
    <location>
        <begin position="232"/>
        <end position="245"/>
    </location>
</feature>